<feature type="compositionally biased region" description="Basic and acidic residues" evidence="1">
    <location>
        <begin position="459"/>
        <end position="473"/>
    </location>
</feature>
<dbReference type="EMBL" id="LNVX01000458">
    <property type="protein sequence ID" value="OEG70128.1"/>
    <property type="molecule type" value="Genomic_DNA"/>
</dbReference>
<dbReference type="GO" id="GO:0016787">
    <property type="term" value="F:hydrolase activity"/>
    <property type="evidence" value="ECO:0007669"/>
    <property type="project" value="InterPro"/>
</dbReference>
<name>A0A1E5IJJ2_ENDTX</name>
<protein>
    <recommendedName>
        <fullName evidence="2">Helicase ATP-binding domain-containing protein</fullName>
    </recommendedName>
</protein>
<gene>
    <name evidence="3" type="ORF">ATZ36_05990</name>
</gene>
<dbReference type="SUPFAM" id="SSF52540">
    <property type="entry name" value="P-loop containing nucleoside triphosphate hydrolases"/>
    <property type="match status" value="1"/>
</dbReference>
<feature type="region of interest" description="Disordered" evidence="1">
    <location>
        <begin position="459"/>
        <end position="484"/>
    </location>
</feature>
<dbReference type="InterPro" id="IPR014001">
    <property type="entry name" value="Helicase_ATP-bd"/>
</dbReference>
<sequence length="484" mass="55577">MKLHFDAGQPHQQEAVKAITEIFKGQPVNNGGFEISFGGQDGLNLLVKGVKNNIVLSEEQILKNIQEIQKNNNLPVSSKLEGLNFTVEMETGTGKTYVYLRTIYELNKQYDFKKFVIVVPSIAIKEGVIKNLEITYEHFQGLYGNTPANFQVYDSSKVSAVRGFADSNNIQILVINIDSFAKDENIVTRPNDKLTGKQPIEFIQNVNPIVIVDEPQNMETEIRKRAVERLNPACTLRYSATHRNLYNLVYSLNPVKALDLGLVKQIEVDSVTTEHNHNNAFIELLGFKQNKKNSIMAKVKIERETAAGIKPKIVSININANLFELSGKREIYRNNFIVNAMNITEKFVEFKNGRRIILGQNNSQIQDEIAKTQIERTIMEHLKKEKSFKTQKIKVLSLFFIDRVANYRSYDENGNITKGKIFKWFEEIYNEKISKPDYRGIIPFELKDIHNGYFHTDKKEHLTDSSESRETKSRYGYLPVNNER</sequence>
<dbReference type="InterPro" id="IPR027417">
    <property type="entry name" value="P-loop_NTPase"/>
</dbReference>
<accession>A0A1E5IJJ2</accession>
<dbReference type="AlphaFoldDB" id="A0A1E5IJJ2"/>
<organism evidence="3 4">
    <name type="scientific">Endomicrobium trichonymphae</name>
    <dbReference type="NCBI Taxonomy" id="1408204"/>
    <lineage>
        <taxon>Bacteria</taxon>
        <taxon>Pseudomonadati</taxon>
        <taxon>Elusimicrobiota</taxon>
        <taxon>Endomicrobiia</taxon>
        <taxon>Endomicrobiales</taxon>
        <taxon>Endomicrobiaceae</taxon>
        <taxon>Candidatus Endomicrobiellum</taxon>
    </lineage>
</organism>
<proteinExistence type="predicted"/>
<dbReference type="GO" id="GO:0003677">
    <property type="term" value="F:DNA binding"/>
    <property type="evidence" value="ECO:0007669"/>
    <property type="project" value="InterPro"/>
</dbReference>
<reference evidence="3 4" key="1">
    <citation type="submission" date="2015-11" db="EMBL/GenBank/DDBJ databases">
        <title>Evidence for parallel genomic evolution in an endosymbiosis of termite gut flagellates.</title>
        <authorList>
            <person name="Zheng H."/>
        </authorList>
    </citation>
    <scope>NUCLEOTIDE SEQUENCE [LARGE SCALE GENOMIC DNA]</scope>
    <source>
        <strain evidence="3 4">CET450</strain>
    </source>
</reference>
<dbReference type="Gene3D" id="3.40.50.300">
    <property type="entry name" value="P-loop containing nucleotide triphosphate hydrolases"/>
    <property type="match status" value="1"/>
</dbReference>
<evidence type="ECO:0000256" key="1">
    <source>
        <dbReference type="SAM" id="MobiDB-lite"/>
    </source>
</evidence>
<dbReference type="GO" id="GO:0005524">
    <property type="term" value="F:ATP binding"/>
    <property type="evidence" value="ECO:0007669"/>
    <property type="project" value="InterPro"/>
</dbReference>
<dbReference type="InterPro" id="IPR006935">
    <property type="entry name" value="Helicase/UvrB_N"/>
</dbReference>
<evidence type="ECO:0000259" key="2">
    <source>
        <dbReference type="PROSITE" id="PS51192"/>
    </source>
</evidence>
<keyword evidence="4" id="KW-1185">Reference proteome</keyword>
<comment type="caution">
    <text evidence="3">The sequence shown here is derived from an EMBL/GenBank/DDBJ whole genome shotgun (WGS) entry which is preliminary data.</text>
</comment>
<feature type="domain" description="Helicase ATP-binding" evidence="2">
    <location>
        <begin position="76"/>
        <end position="260"/>
    </location>
</feature>
<dbReference type="Pfam" id="PF04851">
    <property type="entry name" value="ResIII"/>
    <property type="match status" value="1"/>
</dbReference>
<evidence type="ECO:0000313" key="3">
    <source>
        <dbReference type="EMBL" id="OEG70128.1"/>
    </source>
</evidence>
<dbReference type="PROSITE" id="PS51192">
    <property type="entry name" value="HELICASE_ATP_BIND_1"/>
    <property type="match status" value="1"/>
</dbReference>
<evidence type="ECO:0000313" key="4">
    <source>
        <dbReference type="Proteomes" id="UP000095237"/>
    </source>
</evidence>
<dbReference type="Proteomes" id="UP000095237">
    <property type="component" value="Unassembled WGS sequence"/>
</dbReference>